<reference evidence="1 2" key="1">
    <citation type="submission" date="2016-11" db="EMBL/GenBank/DDBJ databases">
        <title>Genome sequence and comparative genomic analysis of clinical strain Elizabethkingia meningoseptica 61421 PRCM.</title>
        <authorList>
            <person name="Wang M."/>
            <person name="Hu S."/>
            <person name="Cao L."/>
            <person name="Jiang T."/>
            <person name="Zhou Y."/>
            <person name="Ming D."/>
        </authorList>
    </citation>
    <scope>NUCLEOTIDE SEQUENCE [LARGE SCALE GENOMIC DNA]</scope>
    <source>
        <strain evidence="1 2">61421 PRCM</strain>
    </source>
</reference>
<protein>
    <submittedName>
        <fullName evidence="1">Uncharacterized protein</fullName>
    </submittedName>
</protein>
<dbReference type="RefSeq" id="WP_077564626.1">
    <property type="nucleotide sequence ID" value="NZ_CP016378.1"/>
</dbReference>
<dbReference type="Proteomes" id="UP000188947">
    <property type="component" value="Unassembled WGS sequence"/>
</dbReference>
<dbReference type="OrthoDB" id="1454339at2"/>
<dbReference type="EMBL" id="MPOG01000011">
    <property type="protein sequence ID" value="OOH95165.1"/>
    <property type="molecule type" value="Genomic_DNA"/>
</dbReference>
<name>A0A1T3F083_ELIME</name>
<comment type="caution">
    <text evidence="1">The sequence shown here is derived from an EMBL/GenBank/DDBJ whole genome shotgun (WGS) entry which is preliminary data.</text>
</comment>
<evidence type="ECO:0000313" key="2">
    <source>
        <dbReference type="Proteomes" id="UP000188947"/>
    </source>
</evidence>
<evidence type="ECO:0000313" key="1">
    <source>
        <dbReference type="EMBL" id="OOH95165.1"/>
    </source>
</evidence>
<accession>A0A1T3F083</accession>
<sequence>MIKLSRINLKAITGGEKSCTHSIQGSDGKWITRTGTCQKSSLGIGSYCETGLGEFVQVTSNGGKSRCND</sequence>
<gene>
    <name evidence="1" type="ORF">BMF97_10000</name>
</gene>
<proteinExistence type="predicted"/>
<organism evidence="1 2">
    <name type="scientific">Elizabethkingia meningoseptica</name>
    <name type="common">Chryseobacterium meningosepticum</name>
    <dbReference type="NCBI Taxonomy" id="238"/>
    <lineage>
        <taxon>Bacteria</taxon>
        <taxon>Pseudomonadati</taxon>
        <taxon>Bacteroidota</taxon>
        <taxon>Flavobacteriia</taxon>
        <taxon>Flavobacteriales</taxon>
        <taxon>Weeksellaceae</taxon>
        <taxon>Elizabethkingia</taxon>
    </lineage>
</organism>
<dbReference type="AlphaFoldDB" id="A0A1T3F083"/>
<keyword evidence="2" id="KW-1185">Reference proteome</keyword>
<dbReference type="STRING" id="238.BBD35_00425"/>